<dbReference type="InterPro" id="IPR023346">
    <property type="entry name" value="Lysozyme-like_dom_sf"/>
</dbReference>
<dbReference type="Pfam" id="PF13406">
    <property type="entry name" value="SLT_2"/>
    <property type="match status" value="1"/>
</dbReference>
<evidence type="ECO:0000313" key="5">
    <source>
        <dbReference type="EMBL" id="MBB3976487.1"/>
    </source>
</evidence>
<organism evidence="5 6">
    <name type="scientific">Mycoplana azooxidifex</name>
    <dbReference type="NCBI Taxonomy" id="1636188"/>
    <lineage>
        <taxon>Bacteria</taxon>
        <taxon>Pseudomonadati</taxon>
        <taxon>Pseudomonadota</taxon>
        <taxon>Alphaproteobacteria</taxon>
        <taxon>Hyphomicrobiales</taxon>
        <taxon>Rhizobiaceae</taxon>
        <taxon>Mycoplana</taxon>
    </lineage>
</organism>
<accession>A0A7W6GIR4</accession>
<dbReference type="InterPro" id="IPR011970">
    <property type="entry name" value="MltB_2"/>
</dbReference>
<feature type="domain" description="Peptidoglycan binding-like" evidence="3">
    <location>
        <begin position="367"/>
        <end position="421"/>
    </location>
</feature>
<comment type="caution">
    <text evidence="5">The sequence shown here is derived from an EMBL/GenBank/DDBJ whole genome shotgun (WGS) entry which is preliminary data.</text>
</comment>
<dbReference type="NCBIfam" id="TIGR02283">
    <property type="entry name" value="MltB_2"/>
    <property type="match status" value="1"/>
</dbReference>
<dbReference type="InterPro" id="IPR031304">
    <property type="entry name" value="SLT_2"/>
</dbReference>
<sequence length="422" mass="45711">MPGKAEGGMLRRSAIATVLLLIALLPLPAAAQSKPDVERQFQAWLQNDLWPEASKSGVSQKAFDAAFDGIRLNWDLPDLVPPGSTPKKEQKQSQAEFSSPGAYFSEKRLQGLAASGRTLAKSHAGTLRKVEQAYGVPGEVILAIWGRESGYGRADIPHPAIEVLATKAFMSTRKDMFRRELVAALHIVDGGDRTPAQLKGSWAGAMGQPQFMPTSYLKYAVDFDGDGVRDIWDSVPDSLASIANYLRKKGWEAGRGWGYEVRIPDGVSCAQEGPDLARPIGKWSSRGIERVSGKAFPKAEAGASGMMLVPAGTHGPEFIVTPNFYVIKEYNNSDLYALFIGNLADRIAYGSGAFSGKWGDVGKMLRSDVLAMQKALVAKGYDVGKVDGLPGYKTRRSLGDWQEKSGLKPTCYPDASLKAKLR</sequence>
<dbReference type="PANTHER" id="PTHR30163:SF8">
    <property type="entry name" value="LYTIC MUREIN TRANSGLYCOSYLASE"/>
    <property type="match status" value="1"/>
</dbReference>
<dbReference type="Gene3D" id="1.10.530.10">
    <property type="match status" value="1"/>
</dbReference>
<gene>
    <name evidence="5" type="ORF">GGQ64_001676</name>
</gene>
<dbReference type="PANTHER" id="PTHR30163">
    <property type="entry name" value="MEMBRANE-BOUND LYTIC MUREIN TRANSGLYCOSYLASE B"/>
    <property type="match status" value="1"/>
</dbReference>
<dbReference type="InterPro" id="IPR036365">
    <property type="entry name" value="PGBD-like_sf"/>
</dbReference>
<dbReference type="InterPro" id="IPR002477">
    <property type="entry name" value="Peptidoglycan-bd-like"/>
</dbReference>
<keyword evidence="6" id="KW-1185">Reference proteome</keyword>
<keyword evidence="2" id="KW-0732">Signal</keyword>
<evidence type="ECO:0000256" key="1">
    <source>
        <dbReference type="SAM" id="MobiDB-lite"/>
    </source>
</evidence>
<feature type="region of interest" description="Disordered" evidence="1">
    <location>
        <begin position="78"/>
        <end position="98"/>
    </location>
</feature>
<protein>
    <submittedName>
        <fullName evidence="5">Lytic murein transglycosylase</fullName>
    </submittedName>
</protein>
<dbReference type="InterPro" id="IPR043426">
    <property type="entry name" value="MltB-like"/>
</dbReference>
<dbReference type="AlphaFoldDB" id="A0A7W6GIR4"/>
<dbReference type="Proteomes" id="UP000574761">
    <property type="component" value="Unassembled WGS sequence"/>
</dbReference>
<dbReference type="SUPFAM" id="SSF47090">
    <property type="entry name" value="PGBD-like"/>
    <property type="match status" value="1"/>
</dbReference>
<reference evidence="5 6" key="1">
    <citation type="submission" date="2020-08" db="EMBL/GenBank/DDBJ databases">
        <title>Genomic Encyclopedia of Type Strains, Phase IV (KMG-IV): sequencing the most valuable type-strain genomes for metagenomic binning, comparative biology and taxonomic classification.</title>
        <authorList>
            <person name="Goeker M."/>
        </authorList>
    </citation>
    <scope>NUCLEOTIDE SEQUENCE [LARGE SCALE GENOMIC DNA]</scope>
    <source>
        <strain evidence="5 6">DSM 100211</strain>
    </source>
</reference>
<name>A0A7W6GIR4_9HYPH</name>
<dbReference type="Gene3D" id="1.10.8.350">
    <property type="entry name" value="Bacterial muramidase"/>
    <property type="match status" value="1"/>
</dbReference>
<dbReference type="GO" id="GO:0009253">
    <property type="term" value="P:peptidoglycan catabolic process"/>
    <property type="evidence" value="ECO:0007669"/>
    <property type="project" value="TreeGrafter"/>
</dbReference>
<evidence type="ECO:0000313" key="6">
    <source>
        <dbReference type="Proteomes" id="UP000574761"/>
    </source>
</evidence>
<feature type="domain" description="Transglycosylase SLT" evidence="4">
    <location>
        <begin position="40"/>
        <end position="345"/>
    </location>
</feature>
<dbReference type="SUPFAM" id="SSF53955">
    <property type="entry name" value="Lysozyme-like"/>
    <property type="match status" value="1"/>
</dbReference>
<dbReference type="Gene3D" id="1.10.101.10">
    <property type="entry name" value="PGBD-like superfamily/PGBD"/>
    <property type="match status" value="1"/>
</dbReference>
<dbReference type="GO" id="GO:0008933">
    <property type="term" value="F:peptidoglycan lytic transglycosylase activity"/>
    <property type="evidence" value="ECO:0007669"/>
    <property type="project" value="TreeGrafter"/>
</dbReference>
<evidence type="ECO:0000256" key="2">
    <source>
        <dbReference type="SAM" id="SignalP"/>
    </source>
</evidence>
<dbReference type="Pfam" id="PF01471">
    <property type="entry name" value="PG_binding_1"/>
    <property type="match status" value="1"/>
</dbReference>
<dbReference type="EMBL" id="JACIEE010000003">
    <property type="protein sequence ID" value="MBB3976487.1"/>
    <property type="molecule type" value="Genomic_DNA"/>
</dbReference>
<dbReference type="InterPro" id="IPR036366">
    <property type="entry name" value="PGBDSf"/>
</dbReference>
<evidence type="ECO:0000259" key="4">
    <source>
        <dbReference type="Pfam" id="PF13406"/>
    </source>
</evidence>
<dbReference type="CDD" id="cd13399">
    <property type="entry name" value="Slt35-like"/>
    <property type="match status" value="1"/>
</dbReference>
<proteinExistence type="predicted"/>
<feature type="signal peptide" evidence="2">
    <location>
        <begin position="1"/>
        <end position="31"/>
    </location>
</feature>
<evidence type="ECO:0000259" key="3">
    <source>
        <dbReference type="Pfam" id="PF01471"/>
    </source>
</evidence>
<feature type="chain" id="PRO_5030995210" evidence="2">
    <location>
        <begin position="32"/>
        <end position="422"/>
    </location>
</feature>